<evidence type="ECO:0000313" key="3">
    <source>
        <dbReference type="Proteomes" id="UP000014155"/>
    </source>
</evidence>
<dbReference type="EMBL" id="AORV01000065">
    <property type="protein sequence ID" value="EMS69629.1"/>
    <property type="molecule type" value="Genomic_DNA"/>
</dbReference>
<dbReference type="InterPro" id="IPR036812">
    <property type="entry name" value="NAD(P)_OxRdtase_dom_sf"/>
</dbReference>
<dbReference type="Pfam" id="PF13534">
    <property type="entry name" value="Fer4_17"/>
    <property type="match status" value="1"/>
</dbReference>
<dbReference type="PATRIC" id="fig|1195236.3.peg.5039"/>
<reference evidence="2 3" key="1">
    <citation type="journal article" date="2013" name="Genome Announc.">
        <title>Draft Genome Sequence of the Cellulolytic, Mesophilic, Anaerobic Bacterium Clostridium termitidis Strain CT1112 (DSM 5398).</title>
        <authorList>
            <person name="Lal S."/>
            <person name="Ramachandran U."/>
            <person name="Zhang X."/>
            <person name="Munir R."/>
            <person name="Sparling R."/>
            <person name="Levin D.B."/>
        </authorList>
    </citation>
    <scope>NUCLEOTIDE SEQUENCE [LARGE SCALE GENOMIC DNA]</scope>
    <source>
        <strain evidence="2 3">CT1112</strain>
    </source>
</reference>
<protein>
    <submittedName>
        <fullName evidence="2">Putative oxidoreductases of the aldo/keto reductase family</fullName>
    </submittedName>
</protein>
<feature type="domain" description="NADP-dependent oxidoreductase" evidence="1">
    <location>
        <begin position="16"/>
        <end position="273"/>
    </location>
</feature>
<dbReference type="CDD" id="cd19096">
    <property type="entry name" value="AKR_Fe-S_oxidoreductase"/>
    <property type="match status" value="1"/>
</dbReference>
<dbReference type="InterPro" id="IPR053135">
    <property type="entry name" value="AKR2_Oxidoreductase"/>
</dbReference>
<keyword evidence="3" id="KW-1185">Reference proteome</keyword>
<dbReference type="STRING" id="1195236.CTER_4852"/>
<dbReference type="SUPFAM" id="SSF51430">
    <property type="entry name" value="NAD(P)-linked oxidoreductase"/>
    <property type="match status" value="1"/>
</dbReference>
<dbReference type="PANTHER" id="PTHR43312">
    <property type="entry name" value="D-THREO-ALDOSE 1-DEHYDROGENASE"/>
    <property type="match status" value="1"/>
</dbReference>
<organism evidence="2 3">
    <name type="scientific">Ruminiclostridium cellobioparum subsp. termitidis CT1112</name>
    <dbReference type="NCBI Taxonomy" id="1195236"/>
    <lineage>
        <taxon>Bacteria</taxon>
        <taxon>Bacillati</taxon>
        <taxon>Bacillota</taxon>
        <taxon>Clostridia</taxon>
        <taxon>Eubacteriales</taxon>
        <taxon>Oscillospiraceae</taxon>
        <taxon>Ruminiclostridium</taxon>
    </lineage>
</organism>
<evidence type="ECO:0000313" key="2">
    <source>
        <dbReference type="EMBL" id="EMS69629.1"/>
    </source>
</evidence>
<accession>S0FKB6</accession>
<comment type="caution">
    <text evidence="2">The sequence shown here is derived from an EMBL/GenBank/DDBJ whole genome shotgun (WGS) entry which is preliminary data.</text>
</comment>
<sequence>MIYKKYGKTGKDISVIGFGGMRFLKTGDTYDYDKCAEIVVKAGELGVNYFDTAPYYCDDNSEFIMSHAFKNMKKQFYVSTKSSQKDGAKLREQLETSLKRMNLEKINFFHIWCILNMDDFKSRMVKGGAYEAALKAKEEGLIEHIVFSTHCNGDEIETIVNEDLFEGMTVGYNILNFPFRQKGLQAACKKGLGVAVMNPLGGGLIPQKAEYFDFIRSEDDETVVDAALRFNASHDEITTVLAGMGSVEEVVQNCHIGENLKKLDEKKLKEIEGKLFNSMDKLCTGCRYCEHCPKKIPVSKFMLAYNNKILQNEQEVLNNLKNHWGIEYKKAKECIECGICEGKCTQHLPIIARLRDVGVWGDAANQ</sequence>
<dbReference type="Gene3D" id="3.20.20.100">
    <property type="entry name" value="NADP-dependent oxidoreductase domain"/>
    <property type="match status" value="1"/>
</dbReference>
<dbReference type="Pfam" id="PF00248">
    <property type="entry name" value="Aldo_ket_red"/>
    <property type="match status" value="1"/>
</dbReference>
<dbReference type="RefSeq" id="WP_004629904.1">
    <property type="nucleotide sequence ID" value="NZ_AORV01000065.1"/>
</dbReference>
<evidence type="ECO:0000259" key="1">
    <source>
        <dbReference type="Pfam" id="PF00248"/>
    </source>
</evidence>
<dbReference type="PANTHER" id="PTHR43312:SF1">
    <property type="entry name" value="NADP-DEPENDENT OXIDOREDUCTASE DOMAIN-CONTAINING PROTEIN"/>
    <property type="match status" value="1"/>
</dbReference>
<dbReference type="InterPro" id="IPR023210">
    <property type="entry name" value="NADP_OxRdtase_dom"/>
</dbReference>
<name>S0FKB6_RUMCE</name>
<dbReference type="AlphaFoldDB" id="S0FKB6"/>
<dbReference type="eggNOG" id="COG1453">
    <property type="taxonomic scope" value="Bacteria"/>
</dbReference>
<dbReference type="Proteomes" id="UP000014155">
    <property type="component" value="Unassembled WGS sequence"/>
</dbReference>
<proteinExistence type="predicted"/>
<gene>
    <name evidence="2" type="ORF">CTER_4852</name>
</gene>